<sequence>MNNCHVVDTLLDCNLPHESIHSDYHCCYNVGDNHPDETDIHSRHHCCIVGGIHRTVGMNNLRLHHYGIEGDNLLVDVTDSHFGSHDDNESDILLAHYSNNEVDKDAKEFFLHCYFLNYSQNPLGESHPHLLVDSSVHHHKDVECDDEVFVHRNEHLFHYFPKAFGKSHDFDCPALRIAPENSFLILNPSFLINFSV</sequence>
<name>D1W007_9BACT</name>
<evidence type="ECO:0000313" key="1">
    <source>
        <dbReference type="EMBL" id="EFA97343.1"/>
    </source>
</evidence>
<keyword evidence="2" id="KW-1185">Reference proteome</keyword>
<gene>
    <name evidence="1" type="ORF">HMPREF9019_0153</name>
</gene>
<evidence type="ECO:0000313" key="2">
    <source>
        <dbReference type="Proteomes" id="UP000004001"/>
    </source>
</evidence>
<protein>
    <submittedName>
        <fullName evidence="1">Uncharacterized protein</fullName>
    </submittedName>
</protein>
<dbReference type="AlphaFoldDB" id="D1W007"/>
<comment type="caution">
    <text evidence="1">The sequence shown here is derived from an EMBL/GenBank/DDBJ whole genome shotgun (WGS) entry which is preliminary data.</text>
</comment>
<dbReference type="EMBL" id="ADEF01000042">
    <property type="protein sequence ID" value="EFA97343.1"/>
    <property type="molecule type" value="Genomic_DNA"/>
</dbReference>
<reference evidence="1 2" key="1">
    <citation type="submission" date="2009-12" db="EMBL/GenBank/DDBJ databases">
        <title>Genome Sequence of Prevotella timonensis CRIS 5C-B1.</title>
        <authorList>
            <person name="Durkin A.S."/>
            <person name="Madupu R."/>
            <person name="Torralba M."/>
            <person name="Methe B."/>
            <person name="Sutton G."/>
            <person name="Strausberg R.L."/>
            <person name="Nelson K.E."/>
        </authorList>
    </citation>
    <scope>NUCLEOTIDE SEQUENCE [LARGE SCALE GENOMIC DNA]</scope>
    <source>
        <strain evidence="1 2">CRIS 5C-B1</strain>
    </source>
</reference>
<dbReference type="Proteomes" id="UP000004001">
    <property type="component" value="Unassembled WGS sequence"/>
</dbReference>
<organism evidence="1 2">
    <name type="scientific">Hoylesella timonensis CRIS 5C-B1</name>
    <dbReference type="NCBI Taxonomy" id="679189"/>
    <lineage>
        <taxon>Bacteria</taxon>
        <taxon>Pseudomonadati</taxon>
        <taxon>Bacteroidota</taxon>
        <taxon>Bacteroidia</taxon>
        <taxon>Bacteroidales</taxon>
        <taxon>Prevotellaceae</taxon>
        <taxon>Hoylesella</taxon>
    </lineage>
</organism>
<proteinExistence type="predicted"/>
<accession>D1W007</accession>